<organism evidence="2 3">
    <name type="scientific">Candidatus Pantoea deserta</name>
    <dbReference type="NCBI Taxonomy" id="1869313"/>
    <lineage>
        <taxon>Bacteria</taxon>
        <taxon>Pseudomonadati</taxon>
        <taxon>Pseudomonadota</taxon>
        <taxon>Gammaproteobacteria</taxon>
        <taxon>Enterobacterales</taxon>
        <taxon>Erwiniaceae</taxon>
        <taxon>Pantoea</taxon>
    </lineage>
</organism>
<reference evidence="2 3" key="1">
    <citation type="submission" date="2018-11" db="EMBL/GenBank/DDBJ databases">
        <title>Whole genome sequencing of Pantoea sp. RIT388.</title>
        <authorList>
            <person name="Gan H.M."/>
            <person name="Hudson A.O."/>
        </authorList>
    </citation>
    <scope>NUCLEOTIDE SEQUENCE [LARGE SCALE GENOMIC DNA]</scope>
    <source>
        <strain evidence="2 3">RIT388</strain>
    </source>
</reference>
<feature type="chain" id="PRO_5018230329" evidence="1">
    <location>
        <begin position="34"/>
        <end position="148"/>
    </location>
</feature>
<keyword evidence="3" id="KW-1185">Reference proteome</keyword>
<dbReference type="EMBL" id="RMVG01000003">
    <property type="protein sequence ID" value="RPE02987.1"/>
    <property type="molecule type" value="Genomic_DNA"/>
</dbReference>
<sequence length="148" mass="16328">MFYLAMDRMMRFKSMCCGLLLGALPFTSQVVHADEAKVMQAKFAMGEAFKKMALLTNSFTEKGKANSDVVGMQMAQQISVSLDDMVSQGLQHDGTCEQILQYSDRRTAELFNPDKDPSITSAAAKRSIENAKTSIHDYVAAQCENLQG</sequence>
<evidence type="ECO:0000313" key="3">
    <source>
        <dbReference type="Proteomes" id="UP000281332"/>
    </source>
</evidence>
<protein>
    <submittedName>
        <fullName evidence="2">Uncharacterized protein</fullName>
    </submittedName>
</protein>
<keyword evidence="1" id="KW-0732">Signal</keyword>
<proteinExistence type="predicted"/>
<evidence type="ECO:0000313" key="2">
    <source>
        <dbReference type="EMBL" id="RPE02987.1"/>
    </source>
</evidence>
<comment type="caution">
    <text evidence="2">The sequence shown here is derived from an EMBL/GenBank/DDBJ whole genome shotgun (WGS) entry which is preliminary data.</text>
</comment>
<gene>
    <name evidence="2" type="ORF">BBB56_06190</name>
</gene>
<name>A0A3N4PEN8_9GAMM</name>
<accession>A0A3N4PEN8</accession>
<dbReference type="AlphaFoldDB" id="A0A3N4PEN8"/>
<dbReference type="Proteomes" id="UP000281332">
    <property type="component" value="Unassembled WGS sequence"/>
</dbReference>
<evidence type="ECO:0000256" key="1">
    <source>
        <dbReference type="SAM" id="SignalP"/>
    </source>
</evidence>
<feature type="signal peptide" evidence="1">
    <location>
        <begin position="1"/>
        <end position="33"/>
    </location>
</feature>